<dbReference type="SUPFAM" id="SSF63829">
    <property type="entry name" value="Calcium-dependent phosphotriesterase"/>
    <property type="match status" value="1"/>
</dbReference>
<dbReference type="Gene3D" id="2.120.10.30">
    <property type="entry name" value="TolB, C-terminal domain"/>
    <property type="match status" value="1"/>
</dbReference>
<gene>
    <name evidence="1" type="ORF">Q0590_33005</name>
</gene>
<protein>
    <recommendedName>
        <fullName evidence="3">Gluconolaconase</fullName>
    </recommendedName>
</protein>
<name>A0ABT8RGC0_9BACT</name>
<dbReference type="RefSeq" id="WP_302041940.1">
    <property type="nucleotide sequence ID" value="NZ_JAUKPO010000044.1"/>
</dbReference>
<sequence length="356" mass="38842">MFTTTNKASYFLRKKAFIPAFVILCLFSSCTNNRLLDELESIFQSPEKKTAIPDKINFSKEALYPEGVSHDAKGQRFLVSSLRFGTIGSVSYTGEYTPLVEDADLISTIGIKVDEPRNRVLVAVSDPGAGLKTSPATAGQLAAVGIYNLANGNRMHFVNLGALRPGKMHFANDITLDPQGNAYITDSFSPIIYKVDVNGNATVLYEDDRFATQPGEFGFNGIVYHPSGYLIIAFSKENKLYKFPINNPSSYSEVQLNTTLMGPDGLLLSNNGKQLIVVNNAGGVMPGKVMSFTSEDMWATGSLQTTYETGAVFPTTATAYKKEIFVVYAYLNRLFSGASPVTEFSIQKVPFATVNI</sequence>
<evidence type="ECO:0000313" key="2">
    <source>
        <dbReference type="Proteomes" id="UP001168528"/>
    </source>
</evidence>
<proteinExistence type="predicted"/>
<dbReference type="EMBL" id="JAUKPO010000044">
    <property type="protein sequence ID" value="MDO1451140.1"/>
    <property type="molecule type" value="Genomic_DNA"/>
</dbReference>
<dbReference type="PROSITE" id="PS51257">
    <property type="entry name" value="PROKAR_LIPOPROTEIN"/>
    <property type="match status" value="1"/>
</dbReference>
<dbReference type="InterPro" id="IPR011042">
    <property type="entry name" value="6-blade_b-propeller_TolB-like"/>
</dbReference>
<dbReference type="InterPro" id="IPR053224">
    <property type="entry name" value="Sensory_adhesion_molecule"/>
</dbReference>
<keyword evidence="2" id="KW-1185">Reference proteome</keyword>
<reference evidence="1" key="1">
    <citation type="submission" date="2023-07" db="EMBL/GenBank/DDBJ databases">
        <title>The genome sequence of Rhodocytophaga aerolata KACC 12507.</title>
        <authorList>
            <person name="Zhang X."/>
        </authorList>
    </citation>
    <scope>NUCLEOTIDE SEQUENCE</scope>
    <source>
        <strain evidence="1">KACC 12507</strain>
    </source>
</reference>
<accession>A0ABT8RGC0</accession>
<comment type="caution">
    <text evidence="1">The sequence shown here is derived from an EMBL/GenBank/DDBJ whole genome shotgun (WGS) entry which is preliminary data.</text>
</comment>
<dbReference type="PANTHER" id="PTHR31460">
    <property type="match status" value="1"/>
</dbReference>
<evidence type="ECO:0008006" key="3">
    <source>
        <dbReference type="Google" id="ProtNLM"/>
    </source>
</evidence>
<evidence type="ECO:0000313" key="1">
    <source>
        <dbReference type="EMBL" id="MDO1451140.1"/>
    </source>
</evidence>
<dbReference type="Proteomes" id="UP001168528">
    <property type="component" value="Unassembled WGS sequence"/>
</dbReference>
<dbReference type="PANTHER" id="PTHR31460:SF3">
    <property type="entry name" value="MESOCENTIN"/>
    <property type="match status" value="1"/>
</dbReference>
<organism evidence="1 2">
    <name type="scientific">Rhodocytophaga aerolata</name>
    <dbReference type="NCBI Taxonomy" id="455078"/>
    <lineage>
        <taxon>Bacteria</taxon>
        <taxon>Pseudomonadati</taxon>
        <taxon>Bacteroidota</taxon>
        <taxon>Cytophagia</taxon>
        <taxon>Cytophagales</taxon>
        <taxon>Rhodocytophagaceae</taxon>
        <taxon>Rhodocytophaga</taxon>
    </lineage>
</organism>